<keyword evidence="2" id="KW-1185">Reference proteome</keyword>
<comment type="caution">
    <text evidence="1">The sequence shown here is derived from an EMBL/GenBank/DDBJ whole genome shotgun (WGS) entry which is preliminary data.</text>
</comment>
<evidence type="ECO:0000313" key="1">
    <source>
        <dbReference type="EMBL" id="GAA6167812.1"/>
    </source>
</evidence>
<name>A0ABQ0A842_9GAMM</name>
<dbReference type="Proteomes" id="UP001465153">
    <property type="component" value="Unassembled WGS sequence"/>
</dbReference>
<protein>
    <submittedName>
        <fullName evidence="1">Uncharacterized protein</fullName>
    </submittedName>
</protein>
<reference evidence="1 2" key="1">
    <citation type="submission" date="2024-04" db="EMBL/GenBank/DDBJ databases">
        <title>Draft genome sequence of Sessilibacter corallicola NBRC 116591.</title>
        <authorList>
            <person name="Miyakawa T."/>
            <person name="Kusuya Y."/>
            <person name="Miura T."/>
        </authorList>
    </citation>
    <scope>NUCLEOTIDE SEQUENCE [LARGE SCALE GENOMIC DNA]</scope>
    <source>
        <strain evidence="1 2">KU-00831-HH</strain>
    </source>
</reference>
<sequence>MPLYPSRIGIIGLKFKIAWMLSGRLEMSKNTPEVNINVILINGIKCVKSGTNGTDAASQVLIPKFNDICIQMINIRDGIEMLPIGISKNNKNTIKIPMANRNLIL</sequence>
<dbReference type="EMBL" id="BAABWN010000004">
    <property type="protein sequence ID" value="GAA6167812.1"/>
    <property type="molecule type" value="Genomic_DNA"/>
</dbReference>
<proteinExistence type="predicted"/>
<accession>A0ABQ0A842</accession>
<gene>
    <name evidence="1" type="ORF">NBRC116591_16220</name>
</gene>
<evidence type="ECO:0000313" key="2">
    <source>
        <dbReference type="Proteomes" id="UP001465153"/>
    </source>
</evidence>
<organism evidence="1 2">
    <name type="scientific">Sessilibacter corallicola</name>
    <dbReference type="NCBI Taxonomy" id="2904075"/>
    <lineage>
        <taxon>Bacteria</taxon>
        <taxon>Pseudomonadati</taxon>
        <taxon>Pseudomonadota</taxon>
        <taxon>Gammaproteobacteria</taxon>
        <taxon>Cellvibrionales</taxon>
        <taxon>Cellvibrionaceae</taxon>
        <taxon>Sessilibacter</taxon>
    </lineage>
</organism>